<dbReference type="Pfam" id="PF04770">
    <property type="entry name" value="ZF-HD_dimer"/>
    <property type="match status" value="1"/>
</dbReference>
<dbReference type="AlphaFoldDB" id="A0A2C9VG80"/>
<reference evidence="6" key="1">
    <citation type="submission" date="2016-02" db="EMBL/GenBank/DDBJ databases">
        <title>WGS assembly of Manihot esculenta.</title>
        <authorList>
            <person name="Bredeson J.V."/>
            <person name="Prochnik S.E."/>
            <person name="Lyons J.B."/>
            <person name="Schmutz J."/>
            <person name="Grimwood J."/>
            <person name="Vrebalov J."/>
            <person name="Bart R.S."/>
            <person name="Amuge T."/>
            <person name="Ferguson M.E."/>
            <person name="Green R."/>
            <person name="Putnam N."/>
            <person name="Stites J."/>
            <person name="Rounsley S."/>
            <person name="Rokhsar D.S."/>
        </authorList>
    </citation>
    <scope>NUCLEOTIDE SEQUENCE [LARGE SCALE GENOMIC DNA]</scope>
    <source>
        <tissue evidence="6">Leaf</tissue>
    </source>
</reference>
<dbReference type="OrthoDB" id="682018at2759"/>
<evidence type="ECO:0000256" key="1">
    <source>
        <dbReference type="ARBA" id="ARBA00022723"/>
    </source>
</evidence>
<keyword evidence="2" id="KW-0863">Zinc-finger</keyword>
<dbReference type="GO" id="GO:0005634">
    <property type="term" value="C:nucleus"/>
    <property type="evidence" value="ECO:0000318"/>
    <property type="project" value="GO_Central"/>
</dbReference>
<evidence type="ECO:0000313" key="6">
    <source>
        <dbReference type="EMBL" id="OAY44326.1"/>
    </source>
</evidence>
<dbReference type="GO" id="GO:0000976">
    <property type="term" value="F:transcription cis-regulatory region binding"/>
    <property type="evidence" value="ECO:0000318"/>
    <property type="project" value="GO_Central"/>
</dbReference>
<dbReference type="EMBL" id="CM004394">
    <property type="protein sequence ID" value="OAY44326.1"/>
    <property type="molecule type" value="Genomic_DNA"/>
</dbReference>
<dbReference type="PANTHER" id="PTHR31948:SF156">
    <property type="entry name" value="ZF-HD DIMERIZATION-TYPE DOMAIN-CONTAINING PROTEIN"/>
    <property type="match status" value="1"/>
</dbReference>
<evidence type="ECO:0000256" key="4">
    <source>
        <dbReference type="SAM" id="MobiDB-lite"/>
    </source>
</evidence>
<evidence type="ECO:0000256" key="3">
    <source>
        <dbReference type="ARBA" id="ARBA00022833"/>
    </source>
</evidence>
<dbReference type="PANTHER" id="PTHR31948">
    <property type="entry name" value="ZINC-FINGER HOMEODOMAIN PROTEIN 2"/>
    <property type="match status" value="1"/>
</dbReference>
<feature type="compositionally biased region" description="Basic and acidic residues" evidence="4">
    <location>
        <begin position="166"/>
        <end position="178"/>
    </location>
</feature>
<dbReference type="GO" id="GO:0003700">
    <property type="term" value="F:DNA-binding transcription factor activity"/>
    <property type="evidence" value="ECO:0000318"/>
    <property type="project" value="GO_Central"/>
</dbReference>
<feature type="domain" description="ZF-HD dimerization-type" evidence="5">
    <location>
        <begin position="24"/>
        <end position="73"/>
    </location>
</feature>
<gene>
    <name evidence="6" type="ORF">MANES_08G140700</name>
</gene>
<dbReference type="NCBIfam" id="TIGR01566">
    <property type="entry name" value="ZF_HD_prot_N"/>
    <property type="match status" value="1"/>
</dbReference>
<keyword evidence="1" id="KW-0479">Metal-binding</keyword>
<proteinExistence type="predicted"/>
<organism evidence="6">
    <name type="scientific">Manihot esculenta</name>
    <name type="common">Cassava</name>
    <name type="synonym">Jatropha manihot</name>
    <dbReference type="NCBI Taxonomy" id="3983"/>
    <lineage>
        <taxon>Eukaryota</taxon>
        <taxon>Viridiplantae</taxon>
        <taxon>Streptophyta</taxon>
        <taxon>Embryophyta</taxon>
        <taxon>Tracheophyta</taxon>
        <taxon>Spermatophyta</taxon>
        <taxon>Magnoliopsida</taxon>
        <taxon>eudicotyledons</taxon>
        <taxon>Gunneridae</taxon>
        <taxon>Pentapetalae</taxon>
        <taxon>rosids</taxon>
        <taxon>fabids</taxon>
        <taxon>Malpighiales</taxon>
        <taxon>Euphorbiaceae</taxon>
        <taxon>Crotonoideae</taxon>
        <taxon>Manihoteae</taxon>
        <taxon>Manihot</taxon>
    </lineage>
</organism>
<sequence>MLMANSKSKSKQLHEESTETTIKYRECRRNHAVLIGGYAADGCGEFTPKGDQGTKEALLCEACDCHRNFHRKELIKNGTAFPGSQHFPSPYGLRCPMGKERNVSGFYYPLPAVSSQPSPSPYCHHCWQRNVQSLVSDEESVIYNGSENEMQTKTGKRPKKGTHINAEQEKSGHYDLHR</sequence>
<accession>A0A2C9VG80</accession>
<evidence type="ECO:0000259" key="5">
    <source>
        <dbReference type="PROSITE" id="PS51523"/>
    </source>
</evidence>
<dbReference type="GO" id="GO:0006355">
    <property type="term" value="P:regulation of DNA-templated transcription"/>
    <property type="evidence" value="ECO:0000318"/>
    <property type="project" value="GO_Central"/>
</dbReference>
<dbReference type="STRING" id="3983.A0A2C9VG80"/>
<name>A0A2C9VG80_MANES</name>
<protein>
    <recommendedName>
        <fullName evidence="5">ZF-HD dimerization-type domain-containing protein</fullName>
    </recommendedName>
</protein>
<evidence type="ECO:0000256" key="2">
    <source>
        <dbReference type="ARBA" id="ARBA00022771"/>
    </source>
</evidence>
<dbReference type="InterPro" id="IPR006456">
    <property type="entry name" value="ZF_HD_homeobox_Cys/His_dimer"/>
</dbReference>
<dbReference type="PROSITE" id="PS51523">
    <property type="entry name" value="ZF_HD_DIMER"/>
    <property type="match status" value="1"/>
</dbReference>
<dbReference type="GO" id="GO:0008270">
    <property type="term" value="F:zinc ion binding"/>
    <property type="evidence" value="ECO:0007669"/>
    <property type="project" value="UniProtKB-KW"/>
</dbReference>
<keyword evidence="3" id="KW-0862">Zinc</keyword>
<feature type="region of interest" description="Disordered" evidence="4">
    <location>
        <begin position="146"/>
        <end position="178"/>
    </location>
</feature>